<evidence type="ECO:0000313" key="1">
    <source>
        <dbReference type="EMBL" id="MFK9081275.1"/>
    </source>
</evidence>
<organism evidence="1 2">
    <name type="scientific">Pseudomonas neuropathica</name>
    <dbReference type="NCBI Taxonomy" id="2730425"/>
    <lineage>
        <taxon>Bacteria</taxon>
        <taxon>Pseudomonadati</taxon>
        <taxon>Pseudomonadota</taxon>
        <taxon>Gammaproteobacteria</taxon>
        <taxon>Pseudomonadales</taxon>
        <taxon>Pseudomonadaceae</taxon>
        <taxon>Pseudomonas</taxon>
    </lineage>
</organism>
<comment type="caution">
    <text evidence="1">The sequence shown here is derived from an EMBL/GenBank/DDBJ whole genome shotgun (WGS) entry which is preliminary data.</text>
</comment>
<protein>
    <submittedName>
        <fullName evidence="1">DUF1329 domain-containing protein</fullName>
    </submittedName>
</protein>
<gene>
    <name evidence="1" type="ORF">ACJEBM_11385</name>
</gene>
<dbReference type="EMBL" id="JBJHQE010000016">
    <property type="protein sequence ID" value="MFK9081275.1"/>
    <property type="molecule type" value="Genomic_DNA"/>
</dbReference>
<sequence>MQTIRTWLKAGAFSLTALSTAAMAAVPAEEAAQLGAKLTPLGAEKAGNANGSIPAWTGGLPVTAAPVDANGFLSDPFASDKPLFTITKDNLAQYKDNLTPGQVEMFKRYGDTYKMPVYQTRRSAANPDSVYAAVKKNATTTNLIQGGNGLENFDTAIPFPIPKSGVEVIWNHITRYRGGSFRRVITQATPQANGAGTLVTFEDQFTYRTQLKDYDPKEPSNIMFYFTQNVLQPARLSGNVLLVHETIDQVKEPRLAWMYNAGQRRVRRAPQVAYDGPGLATDGLRTSDNYDMYNGSPDRYDWKLVGKKEIYIPYNSYKLASTKLKYDDILKPGHIDQNLTRYELHRVWEVEATLKPGQRHIYAKRHFFIDEDTWQAAEVDHYDGRGQLWRVAEAHAMQLYDHQVPFYALETLYDLQSGRYLALGMTNQEKRFYDFDFQASKADYSTAALRNAGVR</sequence>
<reference evidence="1" key="1">
    <citation type="submission" date="2024-11" db="EMBL/GenBank/DDBJ databases">
        <authorList>
            <person name="Lucas J.A."/>
        </authorList>
    </citation>
    <scope>NUCLEOTIDE SEQUENCE</scope>
    <source>
        <strain evidence="1">Z 8.8</strain>
    </source>
</reference>
<dbReference type="Proteomes" id="UP001622950">
    <property type="component" value="Unassembled WGS sequence"/>
</dbReference>
<keyword evidence="2" id="KW-1185">Reference proteome</keyword>
<proteinExistence type="predicted"/>
<accession>A0ACC7MYD2</accession>
<evidence type="ECO:0000313" key="2">
    <source>
        <dbReference type="Proteomes" id="UP001622950"/>
    </source>
</evidence>
<name>A0ACC7MYD2_9PSED</name>